<feature type="region of interest" description="Disordered" evidence="3">
    <location>
        <begin position="33"/>
        <end position="56"/>
    </location>
</feature>
<dbReference type="Pfam" id="PF08005">
    <property type="entry name" value="PHR"/>
    <property type="match status" value="1"/>
</dbReference>
<dbReference type="Pfam" id="PF07707">
    <property type="entry name" value="BACK"/>
    <property type="match status" value="1"/>
</dbReference>
<dbReference type="PROSITE" id="PS50097">
    <property type="entry name" value="BTB"/>
    <property type="match status" value="1"/>
</dbReference>
<dbReference type="PANTHER" id="PTHR45774:SF4">
    <property type="entry name" value="AXUNDEAD, ISOFORM F"/>
    <property type="match status" value="1"/>
</dbReference>
<evidence type="ECO:0000256" key="3">
    <source>
        <dbReference type="SAM" id="MobiDB-lite"/>
    </source>
</evidence>
<feature type="compositionally biased region" description="Low complexity" evidence="3">
    <location>
        <begin position="41"/>
        <end position="52"/>
    </location>
</feature>
<dbReference type="Gene3D" id="2.60.120.820">
    <property type="entry name" value="PHR domain"/>
    <property type="match status" value="1"/>
</dbReference>
<dbReference type="GO" id="GO:0022008">
    <property type="term" value="P:neurogenesis"/>
    <property type="evidence" value="ECO:0007669"/>
    <property type="project" value="TreeGrafter"/>
</dbReference>
<keyword evidence="6" id="KW-1185">Reference proteome</keyword>
<dbReference type="Gene3D" id="1.25.40.420">
    <property type="match status" value="1"/>
</dbReference>
<dbReference type="KEGG" id="tut:107365211"/>
<dbReference type="CDD" id="cd18488">
    <property type="entry name" value="BACK_BTBD3_like"/>
    <property type="match status" value="1"/>
</dbReference>
<proteinExistence type="predicted"/>
<dbReference type="FunFam" id="3.30.710.10:FF:000015">
    <property type="entry name" value="BTB/POZ domain-containing protein 3"/>
    <property type="match status" value="1"/>
</dbReference>
<dbReference type="eggNOG" id="KOG2075">
    <property type="taxonomic scope" value="Eukaryota"/>
</dbReference>
<dbReference type="STRING" id="32264.T1KLS8"/>
<feature type="region of interest" description="Disordered" evidence="3">
    <location>
        <begin position="71"/>
        <end position="146"/>
    </location>
</feature>
<reference evidence="5" key="2">
    <citation type="submission" date="2015-06" db="UniProtKB">
        <authorList>
            <consortium name="EnsemblMetazoa"/>
        </authorList>
    </citation>
    <scope>IDENTIFICATION</scope>
</reference>
<sequence>MFNPPVSRSFDDSEAPKTCGIVQAFPQCLNNISRSTPSQHANNNLNGNSSASDEPSRLNCIQREIECLAPSSNRYSSSNSPSSTVNSLLPPSSSSYSTTNNISNHNSSFKCVSQSYSPPPSPTPLHKNSIGTSPIPLASGPEVTSDPNWQATKANVRERNAAMFNNDLMSDITFIVGPKGCQQKIPAHKYVLATGSAVFFAMFYGGLAENRNEIEIPDVEPTAFFALLRYIYCDDICLEADSVLLTLYAAKKYLVPHLARACVEYLETSITARNACVLLNQSRLFEEPDLMKQCWEVIDAQAELALSSEGFTEIDFSTLETILNRETLNAKEASIFHATLDWAKMECSRRNIEPTPGNQRKILDKAIFLLRIPTMTIEEFANGPAQSGLLSLQETTDIFLYYTARNKPILSFPTKKRLGLKVQICHRFQSSAYRNNQWRYRGRCDSIQFTVDRRIFIVGFGLYGSSNASADYKVKMELKKMGKVLAEDHTKFFSDGSSNTFRVYFQHPIQVEAETFYTASVVLDGNELSFFGQDGLNEVTVDKVTFNFHVSSDSTNGTNVHGGQIPELLFYGARD</sequence>
<dbReference type="InterPro" id="IPR000210">
    <property type="entry name" value="BTB/POZ_dom"/>
</dbReference>
<reference evidence="6" key="1">
    <citation type="submission" date="2011-08" db="EMBL/GenBank/DDBJ databases">
        <authorList>
            <person name="Rombauts S."/>
        </authorList>
    </citation>
    <scope>NUCLEOTIDE SEQUENCE</scope>
    <source>
        <strain evidence="6">London</strain>
    </source>
</reference>
<dbReference type="InterPro" id="IPR012983">
    <property type="entry name" value="PHR"/>
</dbReference>
<dbReference type="Pfam" id="PF00651">
    <property type="entry name" value="BTB"/>
    <property type="match status" value="1"/>
</dbReference>
<dbReference type="EnsemblMetazoa" id="tetur14g03510.1">
    <property type="protein sequence ID" value="tetur14g03510.1"/>
    <property type="gene ID" value="tetur14g03510"/>
</dbReference>
<dbReference type="AlphaFoldDB" id="T1KLS8"/>
<dbReference type="GO" id="GO:0005829">
    <property type="term" value="C:cytosol"/>
    <property type="evidence" value="ECO:0007669"/>
    <property type="project" value="TreeGrafter"/>
</dbReference>
<dbReference type="EMBL" id="CAEY01000212">
    <property type="status" value="NOT_ANNOTATED_CDS"/>
    <property type="molecule type" value="Genomic_DNA"/>
</dbReference>
<organism evidence="5 6">
    <name type="scientific">Tetranychus urticae</name>
    <name type="common">Two-spotted spider mite</name>
    <dbReference type="NCBI Taxonomy" id="32264"/>
    <lineage>
        <taxon>Eukaryota</taxon>
        <taxon>Metazoa</taxon>
        <taxon>Ecdysozoa</taxon>
        <taxon>Arthropoda</taxon>
        <taxon>Chelicerata</taxon>
        <taxon>Arachnida</taxon>
        <taxon>Acari</taxon>
        <taxon>Acariformes</taxon>
        <taxon>Trombidiformes</taxon>
        <taxon>Prostigmata</taxon>
        <taxon>Eleutherengona</taxon>
        <taxon>Raphignathae</taxon>
        <taxon>Tetranychoidea</taxon>
        <taxon>Tetranychidae</taxon>
        <taxon>Tetranychus</taxon>
    </lineage>
</organism>
<dbReference type="OrthoDB" id="636773at2759"/>
<dbReference type="InterPro" id="IPR011333">
    <property type="entry name" value="SKP1/BTB/POZ_sf"/>
</dbReference>
<dbReference type="CDD" id="cd18282">
    <property type="entry name" value="BTB_POZ_BTBD3_6"/>
    <property type="match status" value="1"/>
</dbReference>
<dbReference type="InterPro" id="IPR049737">
    <property type="entry name" value="Btbd6a-like_BACK"/>
</dbReference>
<evidence type="ECO:0000313" key="5">
    <source>
        <dbReference type="EnsemblMetazoa" id="tetur14g03510.1"/>
    </source>
</evidence>
<comment type="subcellular location">
    <subcellularLocation>
        <location evidence="1">Cytoplasm</location>
    </subcellularLocation>
</comment>
<dbReference type="PANTHER" id="PTHR45774">
    <property type="entry name" value="BTB/POZ DOMAIN-CONTAINING"/>
    <property type="match status" value="1"/>
</dbReference>
<dbReference type="InterPro" id="IPR038648">
    <property type="entry name" value="PHR_sf"/>
</dbReference>
<name>T1KLS8_TETUR</name>
<evidence type="ECO:0000256" key="2">
    <source>
        <dbReference type="ARBA" id="ARBA00022490"/>
    </source>
</evidence>
<dbReference type="SMART" id="SM00225">
    <property type="entry name" value="BTB"/>
    <property type="match status" value="1"/>
</dbReference>
<dbReference type="OMA" id="QACYEIV"/>
<evidence type="ECO:0000256" key="1">
    <source>
        <dbReference type="ARBA" id="ARBA00004496"/>
    </source>
</evidence>
<dbReference type="InterPro" id="IPR011705">
    <property type="entry name" value="BACK"/>
</dbReference>
<dbReference type="SMART" id="SM00875">
    <property type="entry name" value="BACK"/>
    <property type="match status" value="1"/>
</dbReference>
<gene>
    <name evidence="5" type="primary">107365211</name>
</gene>
<evidence type="ECO:0000313" key="6">
    <source>
        <dbReference type="Proteomes" id="UP000015104"/>
    </source>
</evidence>
<dbReference type="HOGENOM" id="CLU_015899_2_1_1"/>
<accession>T1KLS8</accession>
<protein>
    <recommendedName>
        <fullName evidence="4">BTB domain-containing protein</fullName>
    </recommendedName>
</protein>
<evidence type="ECO:0000259" key="4">
    <source>
        <dbReference type="PROSITE" id="PS50097"/>
    </source>
</evidence>
<dbReference type="Proteomes" id="UP000015104">
    <property type="component" value="Unassembled WGS sequence"/>
</dbReference>
<dbReference type="FunFam" id="2.60.120.820:FF:000001">
    <property type="entry name" value="BTB/POZ domain-containing protein 3"/>
    <property type="match status" value="1"/>
</dbReference>
<feature type="compositionally biased region" description="Low complexity" evidence="3">
    <location>
        <begin position="71"/>
        <end position="116"/>
    </location>
</feature>
<dbReference type="SUPFAM" id="SSF54695">
    <property type="entry name" value="POZ domain"/>
    <property type="match status" value="1"/>
</dbReference>
<keyword evidence="2" id="KW-0963">Cytoplasm</keyword>
<feature type="domain" description="BTB" evidence="4">
    <location>
        <begin position="170"/>
        <end position="240"/>
    </location>
</feature>
<dbReference type="Gene3D" id="3.30.710.10">
    <property type="entry name" value="Potassium Channel Kv1.1, Chain A"/>
    <property type="match status" value="1"/>
</dbReference>